<dbReference type="InterPro" id="IPR026888">
    <property type="entry name" value="AcetylCoA_hyd_C"/>
</dbReference>
<keyword evidence="3" id="KW-1185">Reference proteome</keyword>
<dbReference type="Gene3D" id="3.40.1080.20">
    <property type="entry name" value="Acetyl-CoA hydrolase/transferase C-terminal domain"/>
    <property type="match status" value="1"/>
</dbReference>
<evidence type="ECO:0000259" key="1">
    <source>
        <dbReference type="Pfam" id="PF13336"/>
    </source>
</evidence>
<sequence length="422" mass="44675">MTTVAEPETLDLARWIQPGDRIMMSQGCAEPLTLIECLVRQRAGLIEPRLFLTVSFSDALRPEHADHLAFDGLGGLGSTTRLSRAGVLNPYPMHLSRLCNDIHSGRFKVDVVLVQLAGPDSTGRYTAGLDHTVTEDLIRQARVVIAEVHPDASVLPGPGTISPDQIDVTVASRHALPAPPAVTPDAVDQRIAAHVAAYVDDGSTIEIGIGSVPSAVLDSLRGHRDLGLHTGMMSDAVVELITGGVITNRHKREDAGSSTASSLFVGAGSRAVLRDLPVVLRPSRHTLTPAVLAQLPRFVAINSAVQVDLTGQVNAEYVAGRYVGAVAGHVDFARAAQASADGRSITVLRSETPSGTSRIVAGLSGGVVTLARSDVDVVVTEWGAAELAGLSVNQRAHRMIEIAHPRHREQLLAAWHQIARGT</sequence>
<dbReference type="PANTHER" id="PTHR21432">
    <property type="entry name" value="ACETYL-COA HYDROLASE-RELATED"/>
    <property type="match status" value="1"/>
</dbReference>
<reference evidence="2" key="1">
    <citation type="submission" date="2021-04" db="EMBL/GenBank/DDBJ databases">
        <title>Biosynthetic gene clusters of Dactylosporangioum roseum.</title>
        <authorList>
            <person name="Hartkoorn R.C."/>
            <person name="Beaudoing E."/>
            <person name="Hot D."/>
            <person name="Moureu S."/>
        </authorList>
    </citation>
    <scope>NUCLEOTIDE SEQUENCE</scope>
    <source>
        <strain evidence="2">NRRL B-16295</strain>
    </source>
</reference>
<dbReference type="Proteomes" id="UP001058271">
    <property type="component" value="Chromosome"/>
</dbReference>
<dbReference type="Pfam" id="PF13336">
    <property type="entry name" value="AcetylCoA_hyd_C"/>
    <property type="match status" value="1"/>
</dbReference>
<dbReference type="RefSeq" id="WP_260724162.1">
    <property type="nucleotide sequence ID" value="NZ_BAAABS010000052.1"/>
</dbReference>
<protein>
    <submittedName>
        <fullName evidence="2">Acetyl-CoA hydrolase/transferase family protein</fullName>
    </submittedName>
</protein>
<evidence type="ECO:0000313" key="2">
    <source>
        <dbReference type="EMBL" id="UWZ34816.1"/>
    </source>
</evidence>
<evidence type="ECO:0000313" key="3">
    <source>
        <dbReference type="Proteomes" id="UP001058271"/>
    </source>
</evidence>
<proteinExistence type="predicted"/>
<dbReference type="Gene3D" id="3.40.1080.10">
    <property type="entry name" value="Glutaconate Coenzyme A-transferase"/>
    <property type="match status" value="1"/>
</dbReference>
<feature type="domain" description="Acetyl-CoA hydrolase/transferase C-terminal" evidence="1">
    <location>
        <begin position="278"/>
        <end position="413"/>
    </location>
</feature>
<dbReference type="EMBL" id="CP073721">
    <property type="protein sequence ID" value="UWZ34816.1"/>
    <property type="molecule type" value="Genomic_DNA"/>
</dbReference>
<dbReference type="SUPFAM" id="SSF100950">
    <property type="entry name" value="NagB/RpiA/CoA transferase-like"/>
    <property type="match status" value="2"/>
</dbReference>
<dbReference type="GO" id="GO:0016787">
    <property type="term" value="F:hydrolase activity"/>
    <property type="evidence" value="ECO:0007669"/>
    <property type="project" value="UniProtKB-KW"/>
</dbReference>
<organism evidence="2 3">
    <name type="scientific">Dactylosporangium roseum</name>
    <dbReference type="NCBI Taxonomy" id="47989"/>
    <lineage>
        <taxon>Bacteria</taxon>
        <taxon>Bacillati</taxon>
        <taxon>Actinomycetota</taxon>
        <taxon>Actinomycetes</taxon>
        <taxon>Micromonosporales</taxon>
        <taxon>Micromonosporaceae</taxon>
        <taxon>Dactylosporangium</taxon>
    </lineage>
</organism>
<accession>A0ABY5YZM5</accession>
<dbReference type="InterPro" id="IPR046433">
    <property type="entry name" value="ActCoA_hydro"/>
</dbReference>
<keyword evidence="2" id="KW-0378">Hydrolase</keyword>
<dbReference type="Gene3D" id="3.30.750.70">
    <property type="entry name" value="4-hydroxybutyrate coenzyme like domains"/>
    <property type="match status" value="1"/>
</dbReference>
<dbReference type="InterPro" id="IPR037171">
    <property type="entry name" value="NagB/RpiA_transferase-like"/>
</dbReference>
<name>A0ABY5YZM5_9ACTN</name>
<gene>
    <name evidence="2" type="ORF">Drose_26995</name>
</gene>
<dbReference type="InterPro" id="IPR038460">
    <property type="entry name" value="AcetylCoA_hyd_C_sf"/>
</dbReference>
<dbReference type="PANTHER" id="PTHR21432:SF20">
    <property type="entry name" value="ACETYL-COA HYDROLASE"/>
    <property type="match status" value="1"/>
</dbReference>